<evidence type="ECO:0000256" key="1">
    <source>
        <dbReference type="ARBA" id="ARBA00022714"/>
    </source>
</evidence>
<dbReference type="Pfam" id="PF00355">
    <property type="entry name" value="Rieske"/>
    <property type="match status" value="1"/>
</dbReference>
<dbReference type="InterPro" id="IPR036922">
    <property type="entry name" value="Rieske_2Fe-2S_sf"/>
</dbReference>
<evidence type="ECO:0000313" key="8">
    <source>
        <dbReference type="EMBL" id="GAA5058638.1"/>
    </source>
</evidence>
<accession>A0AAV3UN98</accession>
<dbReference type="GO" id="GO:0005737">
    <property type="term" value="C:cytoplasm"/>
    <property type="evidence" value="ECO:0007669"/>
    <property type="project" value="TreeGrafter"/>
</dbReference>
<dbReference type="InterPro" id="IPR006076">
    <property type="entry name" value="FAD-dep_OxRdtase"/>
</dbReference>
<dbReference type="PANTHER" id="PTHR13847">
    <property type="entry name" value="SARCOSINE DEHYDROGENASE-RELATED"/>
    <property type="match status" value="1"/>
</dbReference>
<evidence type="ECO:0000256" key="6">
    <source>
        <dbReference type="SAM" id="MobiDB-lite"/>
    </source>
</evidence>
<dbReference type="AlphaFoldDB" id="A0AAV3UN98"/>
<proteinExistence type="predicted"/>
<dbReference type="SUPFAM" id="SSF50022">
    <property type="entry name" value="ISP domain"/>
    <property type="match status" value="1"/>
</dbReference>
<feature type="domain" description="Rieske" evidence="7">
    <location>
        <begin position="433"/>
        <end position="516"/>
    </location>
</feature>
<dbReference type="CDD" id="cd03477">
    <property type="entry name" value="Rieske_YhfW_C"/>
    <property type="match status" value="1"/>
</dbReference>
<keyword evidence="9" id="KW-1185">Reference proteome</keyword>
<dbReference type="Gene3D" id="2.102.10.10">
    <property type="entry name" value="Rieske [2Fe-2S] iron-sulphur domain"/>
    <property type="match status" value="1"/>
</dbReference>
<evidence type="ECO:0000256" key="2">
    <source>
        <dbReference type="ARBA" id="ARBA00022723"/>
    </source>
</evidence>
<comment type="caution">
    <text evidence="8">The sequence shown here is derived from an EMBL/GenBank/DDBJ whole genome shotgun (WGS) entry which is preliminary data.</text>
</comment>
<dbReference type="Gene3D" id="3.30.9.10">
    <property type="entry name" value="D-Amino Acid Oxidase, subunit A, domain 2"/>
    <property type="match status" value="1"/>
</dbReference>
<dbReference type="EMBL" id="BAABKX010000015">
    <property type="protein sequence ID" value="GAA5058638.1"/>
    <property type="molecule type" value="Genomic_DNA"/>
</dbReference>
<sequence length="516" mass="56521">MNTNDSPETDGVPGTDDLPGTDSSLWLETTDTTDFEPLQDDHRVDVVVVGGGIAGLSAAMELKDAGRTVSVLESDRIVSGVTARTTAKLTSQHGLVYQSLVSQFGRDRARQYAAANETAIEIVAERAEDLECDFRRRPAYTYVSDEKDRGQIRREVNAARKIGLPASFTEDVSGPSDAVAAVRFDDQAQFHPRKYLLGLADEIPGDGCDIFEKTKATGLDSGSPCMVTTERGTVTADAVVVATHFPFSDPAGYFARQFPKRSYVLATRISDPQPEGMYYRPGEPYFSIRPHEIGGEEFVLVGGQNHKTGQGGSTADRYRAVEREARNQFDVEEVVYRWSTQDYRTVDSVPFVGPIAPWMDDIYVATGFGGWGMTNGIAAGRILADEIAGSGSEWSDVFDPGRLPSLSDAKPLVRENTNTGKRFVEDWVRKPNVTRESNESLPRGEARVTGKNGSAIAEYRDEDGELHRVSAVCTHLKCVVAWNDAEKTWDCPCHGSRFDCDGKVLDGPAVRDLPKK</sequence>
<gene>
    <name evidence="8" type="ORF">GCM10025751_41910</name>
</gene>
<name>A0AAV3UN98_9EURY</name>
<dbReference type="InterPro" id="IPR038010">
    <property type="entry name" value="YhfW_C"/>
</dbReference>
<dbReference type="SUPFAM" id="SSF51905">
    <property type="entry name" value="FAD/NAD(P)-binding domain"/>
    <property type="match status" value="1"/>
</dbReference>
<dbReference type="GO" id="GO:0051537">
    <property type="term" value="F:2 iron, 2 sulfur cluster binding"/>
    <property type="evidence" value="ECO:0007669"/>
    <property type="project" value="UniProtKB-KW"/>
</dbReference>
<keyword evidence="2" id="KW-0479">Metal-binding</keyword>
<reference evidence="8 9" key="1">
    <citation type="journal article" date="2019" name="Int. J. Syst. Evol. Microbiol.">
        <title>The Global Catalogue of Microorganisms (GCM) 10K type strain sequencing project: providing services to taxonomists for standard genome sequencing and annotation.</title>
        <authorList>
            <consortium name="The Broad Institute Genomics Platform"/>
            <consortium name="The Broad Institute Genome Sequencing Center for Infectious Disease"/>
            <person name="Wu L."/>
            <person name="Ma J."/>
        </authorList>
    </citation>
    <scope>NUCLEOTIDE SEQUENCE [LARGE SCALE GENOMIC DNA]</scope>
    <source>
        <strain evidence="8 9">JCM 17504</strain>
    </source>
</reference>
<dbReference type="Proteomes" id="UP001501729">
    <property type="component" value="Unassembled WGS sequence"/>
</dbReference>
<keyword evidence="4" id="KW-0411">Iron-sulfur</keyword>
<dbReference type="PROSITE" id="PS51296">
    <property type="entry name" value="RIESKE"/>
    <property type="match status" value="1"/>
</dbReference>
<dbReference type="PANTHER" id="PTHR13847:SF274">
    <property type="entry name" value="RIESKE 2FE-2S IRON-SULFUR PROTEIN YHFW-RELATED"/>
    <property type="match status" value="1"/>
</dbReference>
<dbReference type="InterPro" id="IPR017941">
    <property type="entry name" value="Rieske_2Fe-2S"/>
</dbReference>
<dbReference type="GO" id="GO:0016020">
    <property type="term" value="C:membrane"/>
    <property type="evidence" value="ECO:0007669"/>
    <property type="project" value="InterPro"/>
</dbReference>
<evidence type="ECO:0000256" key="4">
    <source>
        <dbReference type="ARBA" id="ARBA00023014"/>
    </source>
</evidence>
<dbReference type="PRINTS" id="PR00162">
    <property type="entry name" value="RIESKE"/>
</dbReference>
<keyword evidence="3" id="KW-0408">Iron</keyword>
<dbReference type="Pfam" id="PF01266">
    <property type="entry name" value="DAO"/>
    <property type="match status" value="1"/>
</dbReference>
<feature type="region of interest" description="Disordered" evidence="6">
    <location>
        <begin position="1"/>
        <end position="26"/>
    </location>
</feature>
<dbReference type="RefSeq" id="WP_227773702.1">
    <property type="nucleotide sequence ID" value="NZ_BAABKX010000015.1"/>
</dbReference>
<evidence type="ECO:0000256" key="3">
    <source>
        <dbReference type="ARBA" id="ARBA00023004"/>
    </source>
</evidence>
<protein>
    <submittedName>
        <fullName evidence="8">FAD-dependent oxidoreductase</fullName>
    </submittedName>
</protein>
<evidence type="ECO:0000313" key="9">
    <source>
        <dbReference type="Proteomes" id="UP001501729"/>
    </source>
</evidence>
<organism evidence="8 9">
    <name type="scientific">Haladaptatus pallidirubidus</name>
    <dbReference type="NCBI Taxonomy" id="1008152"/>
    <lineage>
        <taxon>Archaea</taxon>
        <taxon>Methanobacteriati</taxon>
        <taxon>Methanobacteriota</taxon>
        <taxon>Stenosarchaea group</taxon>
        <taxon>Halobacteria</taxon>
        <taxon>Halobacteriales</taxon>
        <taxon>Haladaptataceae</taxon>
        <taxon>Haladaptatus</taxon>
    </lineage>
</organism>
<dbReference type="GO" id="GO:0046872">
    <property type="term" value="F:metal ion binding"/>
    <property type="evidence" value="ECO:0007669"/>
    <property type="project" value="UniProtKB-KW"/>
</dbReference>
<dbReference type="InterPro" id="IPR005805">
    <property type="entry name" value="Rieske_Fe-S_prot_C"/>
</dbReference>
<dbReference type="InterPro" id="IPR036188">
    <property type="entry name" value="FAD/NAD-bd_sf"/>
</dbReference>
<evidence type="ECO:0000259" key="7">
    <source>
        <dbReference type="PROSITE" id="PS51296"/>
    </source>
</evidence>
<dbReference type="Gene3D" id="3.50.50.60">
    <property type="entry name" value="FAD/NAD(P)-binding domain"/>
    <property type="match status" value="1"/>
</dbReference>
<dbReference type="GeneID" id="68613925"/>
<keyword evidence="5" id="KW-1015">Disulfide bond</keyword>
<keyword evidence="1" id="KW-0001">2Fe-2S</keyword>
<evidence type="ECO:0000256" key="5">
    <source>
        <dbReference type="ARBA" id="ARBA00023157"/>
    </source>
</evidence>